<evidence type="ECO:0000313" key="2">
    <source>
        <dbReference type="EMBL" id="MFD1465660.1"/>
    </source>
</evidence>
<dbReference type="SUPFAM" id="SSF69118">
    <property type="entry name" value="AhpD-like"/>
    <property type="match status" value="1"/>
</dbReference>
<comment type="caution">
    <text evidence="2">The sequence shown here is derived from an EMBL/GenBank/DDBJ whole genome shotgun (WGS) entry which is preliminary data.</text>
</comment>
<dbReference type="EMBL" id="JBHTOF010000072">
    <property type="protein sequence ID" value="MFD1465660.1"/>
    <property type="molecule type" value="Genomic_DNA"/>
</dbReference>
<feature type="domain" description="Carboxymuconolactone decarboxylase-like" evidence="1">
    <location>
        <begin position="9"/>
        <end position="88"/>
    </location>
</feature>
<dbReference type="InterPro" id="IPR029032">
    <property type="entry name" value="AhpD-like"/>
</dbReference>
<organism evidence="2 3">
    <name type="scientific">Lapidilactobacillus mulanensis</name>
    <dbReference type="NCBI Taxonomy" id="2485999"/>
    <lineage>
        <taxon>Bacteria</taxon>
        <taxon>Bacillati</taxon>
        <taxon>Bacillota</taxon>
        <taxon>Bacilli</taxon>
        <taxon>Lactobacillales</taxon>
        <taxon>Lactobacillaceae</taxon>
        <taxon>Lapidilactobacillus</taxon>
    </lineage>
</organism>
<reference evidence="3" key="1">
    <citation type="journal article" date="2019" name="Int. J. Syst. Evol. Microbiol.">
        <title>The Global Catalogue of Microorganisms (GCM) 10K type strain sequencing project: providing services to taxonomists for standard genome sequencing and annotation.</title>
        <authorList>
            <consortium name="The Broad Institute Genomics Platform"/>
            <consortium name="The Broad Institute Genome Sequencing Center for Infectious Disease"/>
            <person name="Wu L."/>
            <person name="Ma J."/>
        </authorList>
    </citation>
    <scope>NUCLEOTIDE SEQUENCE [LARGE SCALE GENOMIC DNA]</scope>
    <source>
        <strain evidence="3">CCM 8951</strain>
    </source>
</reference>
<evidence type="ECO:0000313" key="3">
    <source>
        <dbReference type="Proteomes" id="UP001597244"/>
    </source>
</evidence>
<gene>
    <name evidence="2" type="ORF">ACFQ4L_06150</name>
</gene>
<keyword evidence="3" id="KW-1185">Reference proteome</keyword>
<dbReference type="Proteomes" id="UP001597244">
    <property type="component" value="Unassembled WGS sequence"/>
</dbReference>
<dbReference type="RefSeq" id="WP_125578837.1">
    <property type="nucleotide sequence ID" value="NZ_JBHTOF010000072.1"/>
</dbReference>
<sequence>MKNIIEEYPEVAKAFFALTQTLTETAALPNQEKELILIGMFTASGGLHGLTTHTQRFLKAGGNAQLALKTILLAIPVVGITKVTLSFNTVKEIIGEYANENY</sequence>
<dbReference type="Gene3D" id="1.20.1290.10">
    <property type="entry name" value="AhpD-like"/>
    <property type="match status" value="1"/>
</dbReference>
<dbReference type="InterPro" id="IPR003779">
    <property type="entry name" value="CMD-like"/>
</dbReference>
<name>A0ABW4DR04_9LACO</name>
<evidence type="ECO:0000259" key="1">
    <source>
        <dbReference type="Pfam" id="PF02627"/>
    </source>
</evidence>
<dbReference type="Pfam" id="PF02627">
    <property type="entry name" value="CMD"/>
    <property type="match status" value="1"/>
</dbReference>
<protein>
    <submittedName>
        <fullName evidence="2">Carboxymuconolactone decarboxylase family protein</fullName>
    </submittedName>
</protein>
<accession>A0ABW4DR04</accession>
<proteinExistence type="predicted"/>